<proteinExistence type="predicted"/>
<dbReference type="InterPro" id="IPR013783">
    <property type="entry name" value="Ig-like_fold"/>
</dbReference>
<organism evidence="2">
    <name type="scientific">Acidobacterium capsulatum</name>
    <dbReference type="NCBI Taxonomy" id="33075"/>
    <lineage>
        <taxon>Bacteria</taxon>
        <taxon>Pseudomonadati</taxon>
        <taxon>Acidobacteriota</taxon>
        <taxon>Terriglobia</taxon>
        <taxon>Terriglobales</taxon>
        <taxon>Acidobacteriaceae</taxon>
        <taxon>Acidobacterium</taxon>
    </lineage>
</organism>
<reference evidence="2" key="1">
    <citation type="journal article" date="2020" name="mSystems">
        <title>Genome- and Community-Level Interaction Insights into Carbon Utilization and Element Cycling Functions of Hydrothermarchaeota in Hydrothermal Sediment.</title>
        <authorList>
            <person name="Zhou Z."/>
            <person name="Liu Y."/>
            <person name="Xu W."/>
            <person name="Pan J."/>
            <person name="Luo Z.H."/>
            <person name="Li M."/>
        </authorList>
    </citation>
    <scope>NUCLEOTIDE SEQUENCE [LARGE SCALE GENOMIC DNA]</scope>
    <source>
        <strain evidence="2">SpSt-855</strain>
    </source>
</reference>
<dbReference type="EMBL" id="DTKL01000036">
    <property type="protein sequence ID" value="HGY94278.1"/>
    <property type="molecule type" value="Genomic_DNA"/>
</dbReference>
<dbReference type="AlphaFoldDB" id="A0A7V4XSA5"/>
<dbReference type="PANTHER" id="PTHR22901">
    <property type="entry name" value="SIALATE O-ACETYLESTERASE"/>
    <property type="match status" value="1"/>
</dbReference>
<comment type="caution">
    <text evidence="2">The sequence shown here is derived from an EMBL/GenBank/DDBJ whole genome shotgun (WGS) entry which is preliminary data.</text>
</comment>
<evidence type="ECO:0000256" key="1">
    <source>
        <dbReference type="SAM" id="SignalP"/>
    </source>
</evidence>
<dbReference type="PANTHER" id="PTHR22901:SF0">
    <property type="entry name" value="SIALATE O-ACETYLESTERASE"/>
    <property type="match status" value="1"/>
</dbReference>
<evidence type="ECO:0008006" key="3">
    <source>
        <dbReference type="Google" id="ProtNLM"/>
    </source>
</evidence>
<dbReference type="GO" id="GO:0005975">
    <property type="term" value="P:carbohydrate metabolic process"/>
    <property type="evidence" value="ECO:0007669"/>
    <property type="project" value="TreeGrafter"/>
</dbReference>
<evidence type="ECO:0000313" key="2">
    <source>
        <dbReference type="EMBL" id="HGY94278.1"/>
    </source>
</evidence>
<dbReference type="Gene3D" id="3.40.50.1110">
    <property type="entry name" value="SGNH hydrolase"/>
    <property type="match status" value="2"/>
</dbReference>
<dbReference type="Gene3D" id="2.60.40.10">
    <property type="entry name" value="Immunoglobulins"/>
    <property type="match status" value="1"/>
</dbReference>
<dbReference type="SUPFAM" id="SSF52266">
    <property type="entry name" value="SGNH hydrolase"/>
    <property type="match status" value="1"/>
</dbReference>
<dbReference type="InterPro" id="IPR039329">
    <property type="entry name" value="SIAE"/>
</dbReference>
<dbReference type="InterPro" id="IPR008979">
    <property type="entry name" value="Galactose-bd-like_sf"/>
</dbReference>
<sequence>MPRFRNHLLTAVILSLSAAPGCSLFAQTAPQAAPKNSAAKSVSLDNSIFGNSTGSEKSLPFVSTIFGDNMVLQRGKPDAIWGWSKPGDTVQVQIDGKHATGVAAANGRWQVQIAPPPTGGPYAMKITDGHQTATFQNVMVGDVWICGGQSNMELPLRFTDNAAKVAAQANYPNIRYFTVGDHTAYHPTYTLKGSWKVVTPKTADWLSAVGFYFGLKLEQQLHIPIGLVVDSVGGSAGESWASVAALRPLGDYDIPLKKMAEWTAEGGQPYGNYIMPWYDDYDTGLKQKWYSPAYHPSGWKTVPLPGGFAALGVPDTPAVAWFRKEVTLPNPVPSGLSLIFLGEIQRMDTVYVNGTSVGGSAWVEHPRIYRIPPGVLKPGKNLIAIRIFKTEPHGGFLDKGSEFHLLLGNHTTIPLAGEWQGKISVDARPPHPMPIHFANWPVMPAVLYNGMLVPIAPLSISGAVWYQGEQNSPRGYEYRKLLPAIIESWRNLFDQGDFPFYIVQLPGFGPHSAQPTDDAWADIRESQAIVAATVPHSCLAVTIDTGDPVSLHPGDKKPVGDRLADCALAQHYGKHVVDSGPVLASVKRLHHAIRLRFKHANGGLVAKGGELKGFSIAGADHQWHWARARIQGKSVIVSSPAVPHPMQVRYAWQSDPVATLFNGAGQPAGPFRTDHWPLVTQNVRPY</sequence>
<accession>A0A7V4XSA5</accession>
<gene>
    <name evidence="2" type="ORF">ENW50_06285</name>
</gene>
<feature type="signal peptide" evidence="1">
    <location>
        <begin position="1"/>
        <end position="26"/>
    </location>
</feature>
<keyword evidence="1" id="KW-0732">Signal</keyword>
<feature type="chain" id="PRO_5030969726" description="Glycosyl hydrolase, family 2" evidence="1">
    <location>
        <begin position="27"/>
        <end position="686"/>
    </location>
</feature>
<name>A0A7V4XSA5_9BACT</name>
<dbReference type="GO" id="GO:0001681">
    <property type="term" value="F:sialate O-acetylesterase activity"/>
    <property type="evidence" value="ECO:0007669"/>
    <property type="project" value="InterPro"/>
</dbReference>
<dbReference type="InterPro" id="IPR036514">
    <property type="entry name" value="SGNH_hydro_sf"/>
</dbReference>
<protein>
    <recommendedName>
        <fullName evidence="3">Glycosyl hydrolase, family 2</fullName>
    </recommendedName>
</protein>
<dbReference type="SUPFAM" id="SSF49785">
    <property type="entry name" value="Galactose-binding domain-like"/>
    <property type="match status" value="1"/>
</dbReference>